<proteinExistence type="predicted"/>
<dbReference type="Pfam" id="PF04435">
    <property type="entry name" value="SPK"/>
    <property type="match status" value="1"/>
</dbReference>
<organism evidence="3 4">
    <name type="scientific">Caenorhabditis japonica</name>
    <dbReference type="NCBI Taxonomy" id="281687"/>
    <lineage>
        <taxon>Eukaryota</taxon>
        <taxon>Metazoa</taxon>
        <taxon>Ecdysozoa</taxon>
        <taxon>Nematoda</taxon>
        <taxon>Chromadorea</taxon>
        <taxon>Rhabditida</taxon>
        <taxon>Rhabditina</taxon>
        <taxon>Rhabditomorpha</taxon>
        <taxon>Rhabditoidea</taxon>
        <taxon>Rhabditidae</taxon>
        <taxon>Peloderinae</taxon>
        <taxon>Caenorhabditis</taxon>
    </lineage>
</organism>
<evidence type="ECO:0000313" key="4">
    <source>
        <dbReference type="Proteomes" id="UP000005237"/>
    </source>
</evidence>
<dbReference type="AlphaFoldDB" id="A0A8R1DLH4"/>
<feature type="region of interest" description="Disordered" evidence="1">
    <location>
        <begin position="132"/>
        <end position="162"/>
    </location>
</feature>
<reference evidence="4" key="1">
    <citation type="submission" date="2010-08" db="EMBL/GenBank/DDBJ databases">
        <authorList>
            <consortium name="Caenorhabditis japonica Sequencing Consortium"/>
            <person name="Wilson R.K."/>
        </authorList>
    </citation>
    <scope>NUCLEOTIDE SEQUENCE [LARGE SCALE GENOMIC DNA]</scope>
    <source>
        <strain evidence="4">DF5081</strain>
    </source>
</reference>
<dbReference type="SMART" id="SM00583">
    <property type="entry name" value="SPK"/>
    <property type="match status" value="1"/>
</dbReference>
<dbReference type="PANTHER" id="PTHR23362">
    <property type="entry name" value="L-PLASTIN-RELATED"/>
    <property type="match status" value="1"/>
</dbReference>
<dbReference type="InterPro" id="IPR006570">
    <property type="entry name" value="SPK_dom"/>
</dbReference>
<evidence type="ECO:0000259" key="2">
    <source>
        <dbReference type="SMART" id="SM00583"/>
    </source>
</evidence>
<accession>A0A8R1DLH4</accession>
<dbReference type="EnsemblMetazoa" id="CJA04857.1">
    <property type="protein sequence ID" value="CJA04857.1"/>
    <property type="gene ID" value="WBGene00124063"/>
</dbReference>
<evidence type="ECO:0000313" key="3">
    <source>
        <dbReference type="EnsemblMetazoa" id="CJA04857.1"/>
    </source>
</evidence>
<reference evidence="3" key="2">
    <citation type="submission" date="2022-06" db="UniProtKB">
        <authorList>
            <consortium name="EnsemblMetazoa"/>
        </authorList>
    </citation>
    <scope>IDENTIFICATION</scope>
    <source>
        <strain evidence="3">DF5081</strain>
    </source>
</reference>
<dbReference type="Proteomes" id="UP000005237">
    <property type="component" value="Unassembled WGS sequence"/>
</dbReference>
<sequence length="350" mass="39463">MASPDTSATSKRRLEIEDMEMFNFLEKAAKNADSPLNLNKVWMDYVDEHKPQRKLNTLKNRFRNVLAPKLSQLTEFDVESRVRMLFATSTPIDDDLLKEVRDRAQFVEVDEHSRLTLVVWFDVMHLDGKHRAISKKRRSNDTLDEENGEKRRRGQPSESLNVQEFETLMTRQTPPSSSIPIVKQSQSSIAANVNRPNRLKSESTSEMPVLEIAPSNPVESSAVARRPITIKDEPEDVVCITPHAVPSMRTFFSMLAENGLGIHNLINLLAFLNNVASSAAQPDPNSASTKEFLRLLRGMMVTLNFPELSEINERVQAAIDRLGDGDEPISKKKIKTALEATLAMIPAMKE</sequence>
<dbReference type="InterPro" id="IPR053315">
    <property type="entry name" value="Peptidase_C14A"/>
</dbReference>
<evidence type="ECO:0000256" key="1">
    <source>
        <dbReference type="SAM" id="MobiDB-lite"/>
    </source>
</evidence>
<protein>
    <submittedName>
        <fullName evidence="3">SPK domain-containing protein</fullName>
    </submittedName>
</protein>
<keyword evidence="4" id="KW-1185">Reference proteome</keyword>
<name>A0A8R1DLH4_CAEJA</name>
<feature type="domain" description="SPK" evidence="2">
    <location>
        <begin position="17"/>
        <end position="128"/>
    </location>
</feature>